<sequence length="199" mass="22024">MSTIDKDGMLIDTKVTLKRYTSIEHGDLASVCAVVVHQTDAPSAQHTFNGYNAGGNGAHFLIAKNGDIYQTASTKKRCYHVGRLIKSKCLTLNKSTCDSTEMAKILAKSWSAQIKAMDSHERLKAYPERYPVNSDSVGIEIVGKHIDDKQYEAVTPAQNESLKWLLGELYQHFSLTGSDVYRHPDVSYKNPGEAKGASW</sequence>
<dbReference type="PANTHER" id="PTHR30417:SF1">
    <property type="entry name" value="N-ACETYLMURAMOYL-L-ALANINE AMIDASE AMID"/>
    <property type="match status" value="1"/>
</dbReference>
<dbReference type="EMBL" id="JAPJDZ010000056">
    <property type="protein sequence ID" value="MDP5137608.1"/>
    <property type="molecule type" value="Genomic_DNA"/>
</dbReference>
<dbReference type="InterPro" id="IPR051206">
    <property type="entry name" value="NAMLAA_amidase_2"/>
</dbReference>
<keyword evidence="7" id="KW-1185">Reference proteome</keyword>
<name>A0ABT9I2K8_9GAMM</name>
<keyword evidence="4" id="KW-0961">Cell wall biogenesis/degradation</keyword>
<evidence type="ECO:0000256" key="4">
    <source>
        <dbReference type="ARBA" id="ARBA00023316"/>
    </source>
</evidence>
<dbReference type="Proteomes" id="UP001231109">
    <property type="component" value="Unassembled WGS sequence"/>
</dbReference>
<protein>
    <recommendedName>
        <fullName evidence="2">N-acetylmuramoyl-L-alanine amidase</fullName>
        <ecNumber evidence="2">3.5.1.28</ecNumber>
    </recommendedName>
</protein>
<reference evidence="6 7" key="1">
    <citation type="submission" date="2022-11" db="EMBL/GenBank/DDBJ databases">
        <title>Viruses from the air-sea interface of a natural surface slick.</title>
        <authorList>
            <person name="Rahlff J."/>
            <person name="Holmfeldt K."/>
        </authorList>
    </citation>
    <scope>NUCLEOTIDE SEQUENCE [LARGE SCALE GENOMIC DNA]</scope>
    <source>
        <strain evidence="6 7">SMS4</strain>
    </source>
</reference>
<dbReference type="CDD" id="cd06583">
    <property type="entry name" value="PGRP"/>
    <property type="match status" value="1"/>
</dbReference>
<dbReference type="InterPro" id="IPR036505">
    <property type="entry name" value="Amidase/PGRP_sf"/>
</dbReference>
<evidence type="ECO:0000313" key="6">
    <source>
        <dbReference type="EMBL" id="MDP5137608.1"/>
    </source>
</evidence>
<proteinExistence type="predicted"/>
<evidence type="ECO:0000256" key="1">
    <source>
        <dbReference type="ARBA" id="ARBA00001561"/>
    </source>
</evidence>
<dbReference type="SMART" id="SM00644">
    <property type="entry name" value="Ami_2"/>
    <property type="match status" value="1"/>
</dbReference>
<dbReference type="EC" id="3.5.1.28" evidence="2"/>
<dbReference type="InterPro" id="IPR002502">
    <property type="entry name" value="Amidase_domain"/>
</dbReference>
<dbReference type="SUPFAM" id="SSF55846">
    <property type="entry name" value="N-acetylmuramoyl-L-alanine amidase-like"/>
    <property type="match status" value="1"/>
</dbReference>
<evidence type="ECO:0000313" key="7">
    <source>
        <dbReference type="Proteomes" id="UP001231109"/>
    </source>
</evidence>
<dbReference type="Gene3D" id="3.40.80.10">
    <property type="entry name" value="Peptidoglycan recognition protein-like"/>
    <property type="match status" value="1"/>
</dbReference>
<organism evidence="6 7">
    <name type="scientific">Rheinheimera baltica</name>
    <dbReference type="NCBI Taxonomy" id="67576"/>
    <lineage>
        <taxon>Bacteria</taxon>
        <taxon>Pseudomonadati</taxon>
        <taxon>Pseudomonadota</taxon>
        <taxon>Gammaproteobacteria</taxon>
        <taxon>Chromatiales</taxon>
        <taxon>Chromatiaceae</taxon>
        <taxon>Rheinheimera</taxon>
    </lineage>
</organism>
<comment type="catalytic activity">
    <reaction evidence="1">
        <text>Hydrolyzes the link between N-acetylmuramoyl residues and L-amino acid residues in certain cell-wall glycopeptides.</text>
        <dbReference type="EC" id="3.5.1.28"/>
    </reaction>
</comment>
<evidence type="ECO:0000256" key="3">
    <source>
        <dbReference type="ARBA" id="ARBA00022801"/>
    </source>
</evidence>
<gene>
    <name evidence="6" type="ORF">ORJ04_16755</name>
</gene>
<feature type="domain" description="N-acetylmuramoyl-L-alanine amidase" evidence="5">
    <location>
        <begin position="21"/>
        <end position="192"/>
    </location>
</feature>
<accession>A0ABT9I2K8</accession>
<dbReference type="RefSeq" id="WP_305976896.1">
    <property type="nucleotide sequence ID" value="NZ_JAPJDY010000007.1"/>
</dbReference>
<dbReference type="PANTHER" id="PTHR30417">
    <property type="entry name" value="N-ACETYLMURAMOYL-L-ALANINE AMIDASE AMID"/>
    <property type="match status" value="1"/>
</dbReference>
<dbReference type="Pfam" id="PF01510">
    <property type="entry name" value="Amidase_2"/>
    <property type="match status" value="1"/>
</dbReference>
<keyword evidence="3" id="KW-0378">Hydrolase</keyword>
<evidence type="ECO:0000259" key="5">
    <source>
        <dbReference type="SMART" id="SM00644"/>
    </source>
</evidence>
<evidence type="ECO:0000256" key="2">
    <source>
        <dbReference type="ARBA" id="ARBA00011901"/>
    </source>
</evidence>
<comment type="caution">
    <text evidence="6">The sequence shown here is derived from an EMBL/GenBank/DDBJ whole genome shotgun (WGS) entry which is preliminary data.</text>
</comment>